<evidence type="ECO:0000256" key="1">
    <source>
        <dbReference type="SAM" id="SignalP"/>
    </source>
</evidence>
<comment type="caution">
    <text evidence="3">The sequence shown here is derived from an EMBL/GenBank/DDBJ whole genome shotgun (WGS) entry which is preliminary data.</text>
</comment>
<feature type="domain" description="Superoxide dismutase copper/zinc binding" evidence="2">
    <location>
        <begin position="39"/>
        <end position="166"/>
    </location>
</feature>
<organism evidence="3 4">
    <name type="scientific">Actinomortierella ambigua</name>
    <dbReference type="NCBI Taxonomy" id="1343610"/>
    <lineage>
        <taxon>Eukaryota</taxon>
        <taxon>Fungi</taxon>
        <taxon>Fungi incertae sedis</taxon>
        <taxon>Mucoromycota</taxon>
        <taxon>Mortierellomycotina</taxon>
        <taxon>Mortierellomycetes</taxon>
        <taxon>Mortierellales</taxon>
        <taxon>Mortierellaceae</taxon>
        <taxon>Actinomortierella</taxon>
    </lineage>
</organism>
<evidence type="ECO:0000313" key="4">
    <source>
        <dbReference type="Proteomes" id="UP000807716"/>
    </source>
</evidence>
<dbReference type="GO" id="GO:0046872">
    <property type="term" value="F:metal ion binding"/>
    <property type="evidence" value="ECO:0007669"/>
    <property type="project" value="InterPro"/>
</dbReference>
<evidence type="ECO:0000313" key="3">
    <source>
        <dbReference type="EMBL" id="KAG0269469.1"/>
    </source>
</evidence>
<dbReference type="SUPFAM" id="SSF49329">
    <property type="entry name" value="Cu,Zn superoxide dismutase-like"/>
    <property type="match status" value="1"/>
</dbReference>
<keyword evidence="4" id="KW-1185">Reference proteome</keyword>
<protein>
    <recommendedName>
        <fullName evidence="2">Superoxide dismutase copper/zinc binding domain-containing protein</fullName>
    </recommendedName>
</protein>
<dbReference type="PANTHER" id="PTHR20910">
    <property type="entry name" value="AGAP001623-PA"/>
    <property type="match status" value="1"/>
</dbReference>
<reference evidence="3" key="1">
    <citation type="journal article" date="2020" name="Fungal Divers.">
        <title>Resolving the Mortierellaceae phylogeny through synthesis of multi-gene phylogenetics and phylogenomics.</title>
        <authorList>
            <person name="Vandepol N."/>
            <person name="Liber J."/>
            <person name="Desiro A."/>
            <person name="Na H."/>
            <person name="Kennedy M."/>
            <person name="Barry K."/>
            <person name="Grigoriev I.V."/>
            <person name="Miller A.N."/>
            <person name="O'Donnell K."/>
            <person name="Stajich J.E."/>
            <person name="Bonito G."/>
        </authorList>
    </citation>
    <scope>NUCLEOTIDE SEQUENCE</scope>
    <source>
        <strain evidence="3">BC1065</strain>
    </source>
</reference>
<gene>
    <name evidence="3" type="ORF">DFQ27_003381</name>
</gene>
<dbReference type="PANTHER" id="PTHR20910:SF1">
    <property type="entry name" value="SUPEROXIDE DISMUTASE COPPER_ZINC BINDING DOMAIN-CONTAINING PROTEIN"/>
    <property type="match status" value="1"/>
</dbReference>
<accession>A0A9P6QKH8</accession>
<name>A0A9P6QKH8_9FUNG</name>
<proteinExistence type="predicted"/>
<dbReference type="OrthoDB" id="159229at2759"/>
<dbReference type="EMBL" id="JAAAJB010000024">
    <property type="protein sequence ID" value="KAG0269469.1"/>
    <property type="molecule type" value="Genomic_DNA"/>
</dbReference>
<dbReference type="Gene3D" id="2.60.40.200">
    <property type="entry name" value="Superoxide dismutase, copper/zinc binding domain"/>
    <property type="match status" value="1"/>
</dbReference>
<feature type="chain" id="PRO_5040163384" description="Superoxide dismutase copper/zinc binding domain-containing protein" evidence="1">
    <location>
        <begin position="19"/>
        <end position="216"/>
    </location>
</feature>
<sequence>MQFKNLVAALAIAGLATAQTPAAAPTKGSAHINMADIDATISFEKVATGVNVTVTVAKGLTTALQVLPSGFQYHIHEKPVGPNNNCTATGGHQNPTKVNYNTAPCDPKNLASCEVGDLAGKHGNLNGTADGKVASFSYIDTQITFDGDNSIVGRSVVIHNNVTRIACADIVTGAATGGNNTTGGGNTGGDKDKSSATKLAGSLVLSSMVALMMFAF</sequence>
<dbReference type="InterPro" id="IPR036423">
    <property type="entry name" value="SOD-like_Cu/Zn_dom_sf"/>
</dbReference>
<dbReference type="Pfam" id="PF00080">
    <property type="entry name" value="Sod_Cu"/>
    <property type="match status" value="1"/>
</dbReference>
<dbReference type="GO" id="GO:0006801">
    <property type="term" value="P:superoxide metabolic process"/>
    <property type="evidence" value="ECO:0007669"/>
    <property type="project" value="InterPro"/>
</dbReference>
<dbReference type="Proteomes" id="UP000807716">
    <property type="component" value="Unassembled WGS sequence"/>
</dbReference>
<dbReference type="AlphaFoldDB" id="A0A9P6QKH8"/>
<keyword evidence="1" id="KW-0732">Signal</keyword>
<feature type="signal peptide" evidence="1">
    <location>
        <begin position="1"/>
        <end position="18"/>
    </location>
</feature>
<evidence type="ECO:0000259" key="2">
    <source>
        <dbReference type="Pfam" id="PF00080"/>
    </source>
</evidence>
<dbReference type="InterPro" id="IPR001424">
    <property type="entry name" value="SOD_Cu_Zn_dom"/>
</dbReference>
<dbReference type="InterPro" id="IPR053257">
    <property type="entry name" value="Cu-only_SOD"/>
</dbReference>